<feature type="compositionally biased region" description="Low complexity" evidence="1">
    <location>
        <begin position="179"/>
        <end position="189"/>
    </location>
</feature>
<proteinExistence type="predicted"/>
<evidence type="ECO:0000313" key="2">
    <source>
        <dbReference type="EMBL" id="KAG5304133.1"/>
    </source>
</evidence>
<gene>
    <name evidence="2" type="ORF">I7I52_02364</name>
</gene>
<dbReference type="Proteomes" id="UP000670092">
    <property type="component" value="Unassembled WGS sequence"/>
</dbReference>
<feature type="region of interest" description="Disordered" evidence="1">
    <location>
        <begin position="141"/>
        <end position="286"/>
    </location>
</feature>
<protein>
    <recommendedName>
        <fullName evidence="4">Transposase MuDR plant domain-containing protein</fullName>
    </recommendedName>
</protein>
<accession>A0A8H7Z8H9</accession>
<dbReference type="AlphaFoldDB" id="A0A8H7Z8H9"/>
<feature type="compositionally biased region" description="Polar residues" evidence="1">
    <location>
        <begin position="251"/>
        <end position="272"/>
    </location>
</feature>
<feature type="compositionally biased region" description="Acidic residues" evidence="1">
    <location>
        <begin position="211"/>
        <end position="222"/>
    </location>
</feature>
<evidence type="ECO:0008006" key="4">
    <source>
        <dbReference type="Google" id="ProtNLM"/>
    </source>
</evidence>
<comment type="caution">
    <text evidence="2">The sequence shown here is derived from an EMBL/GenBank/DDBJ whole genome shotgun (WGS) entry which is preliminary data.</text>
</comment>
<dbReference type="OrthoDB" id="125347at2759"/>
<sequence length="344" mass="38195">MDGMYTGLQKRQLFESLDSFKSFVRAASIRQRWDLCVIRSNRESVALGCRSSTDCTFRAICRSNQNYTYVTSVTDTHTCRATLDAPAVPIQRAQASRMAFLKKEIPKFFDTNTKVTADEAVAAIRRYYGIEVAPRQAHRALRKLDMLKGKRRGRPPNPSQTRPVTGQIPIEATSSSFPQQQQQQQQQHQQQHDEHASEWSQNQPLLPMDIGTDDDDDDDFDVPESSHIIPQPSMPQPSPDALARSHHVPTALNSGAPQEDQGSGLCNNRQHTPQVRSQPRSVQRRPKVSADVKVEFSCAACGVINQAFFPGRGQVARPVVGNQFMGNGDPVNFDLGTHQSGAGS</sequence>
<dbReference type="VEuPathDB" id="FungiDB:I7I52_02364"/>
<organism evidence="2 3">
    <name type="scientific">Ajellomyces capsulatus</name>
    <name type="common">Darling's disease fungus</name>
    <name type="synonym">Histoplasma capsulatum</name>
    <dbReference type="NCBI Taxonomy" id="5037"/>
    <lineage>
        <taxon>Eukaryota</taxon>
        <taxon>Fungi</taxon>
        <taxon>Dikarya</taxon>
        <taxon>Ascomycota</taxon>
        <taxon>Pezizomycotina</taxon>
        <taxon>Eurotiomycetes</taxon>
        <taxon>Eurotiomycetidae</taxon>
        <taxon>Onygenales</taxon>
        <taxon>Ajellomycetaceae</taxon>
        <taxon>Histoplasma</taxon>
    </lineage>
</organism>
<name>A0A8H7Z8H9_AJECA</name>
<reference evidence="2 3" key="1">
    <citation type="submission" date="2021-01" db="EMBL/GenBank/DDBJ databases">
        <title>Chromosome-level genome assembly of a human fungal pathogen reveals clustering of transcriptionally co-regulated genes.</title>
        <authorList>
            <person name="Voorhies M."/>
            <person name="Cohen S."/>
            <person name="Shea T.P."/>
            <person name="Petrus S."/>
            <person name="Munoz J.F."/>
            <person name="Poplawski S."/>
            <person name="Goldman W.E."/>
            <person name="Michael T."/>
            <person name="Cuomo C.A."/>
            <person name="Sil A."/>
            <person name="Beyhan S."/>
        </authorList>
    </citation>
    <scope>NUCLEOTIDE SEQUENCE [LARGE SCALE GENOMIC DNA]</scope>
    <source>
        <strain evidence="2 3">G184AR</strain>
    </source>
</reference>
<evidence type="ECO:0000256" key="1">
    <source>
        <dbReference type="SAM" id="MobiDB-lite"/>
    </source>
</evidence>
<dbReference type="EMBL" id="JAEVHI010000001">
    <property type="protein sequence ID" value="KAG5304133.1"/>
    <property type="molecule type" value="Genomic_DNA"/>
</dbReference>
<evidence type="ECO:0000313" key="3">
    <source>
        <dbReference type="Proteomes" id="UP000670092"/>
    </source>
</evidence>